<keyword evidence="10" id="KW-1185">Reference proteome</keyword>
<dbReference type="RefSeq" id="WP_189055083.1">
    <property type="nucleotide sequence ID" value="NZ_BMMK01000004.1"/>
</dbReference>
<evidence type="ECO:0000256" key="6">
    <source>
        <dbReference type="ARBA" id="ARBA00023136"/>
    </source>
</evidence>
<evidence type="ECO:0000256" key="5">
    <source>
        <dbReference type="ARBA" id="ARBA00022989"/>
    </source>
</evidence>
<evidence type="ECO:0000256" key="7">
    <source>
        <dbReference type="RuleBase" id="RU363032"/>
    </source>
</evidence>
<evidence type="ECO:0000256" key="2">
    <source>
        <dbReference type="ARBA" id="ARBA00022448"/>
    </source>
</evidence>
<dbReference type="PANTHER" id="PTHR30193:SF1">
    <property type="entry name" value="ABC TRANSPORTER PERMEASE PROTEIN YESP-RELATED"/>
    <property type="match status" value="1"/>
</dbReference>
<dbReference type="Pfam" id="PF00528">
    <property type="entry name" value="BPD_transp_1"/>
    <property type="match status" value="1"/>
</dbReference>
<dbReference type="InterPro" id="IPR035906">
    <property type="entry name" value="MetI-like_sf"/>
</dbReference>
<proteinExistence type="inferred from homology"/>
<feature type="domain" description="ABC transmembrane type-1" evidence="8">
    <location>
        <begin position="89"/>
        <end position="316"/>
    </location>
</feature>
<evidence type="ECO:0000313" key="10">
    <source>
        <dbReference type="Proteomes" id="UP000637578"/>
    </source>
</evidence>
<keyword evidence="2 7" id="KW-0813">Transport</keyword>
<comment type="caution">
    <text evidence="9">The sequence shown here is derived from an EMBL/GenBank/DDBJ whole genome shotgun (WGS) entry which is preliminary data.</text>
</comment>
<feature type="transmembrane region" description="Helical" evidence="7">
    <location>
        <begin position="295"/>
        <end position="317"/>
    </location>
</feature>
<keyword evidence="3" id="KW-1003">Cell membrane</keyword>
<dbReference type="SUPFAM" id="SSF161098">
    <property type="entry name" value="MetI-like"/>
    <property type="match status" value="1"/>
</dbReference>
<evidence type="ECO:0000256" key="3">
    <source>
        <dbReference type="ARBA" id="ARBA00022475"/>
    </source>
</evidence>
<reference evidence="9" key="2">
    <citation type="submission" date="2020-09" db="EMBL/GenBank/DDBJ databases">
        <authorList>
            <person name="Sun Q."/>
            <person name="Zhou Y."/>
        </authorList>
    </citation>
    <scope>NUCLEOTIDE SEQUENCE</scope>
    <source>
        <strain evidence="9">CGMCC 4.5737</strain>
    </source>
</reference>
<dbReference type="GO" id="GO:0055085">
    <property type="term" value="P:transmembrane transport"/>
    <property type="evidence" value="ECO:0007669"/>
    <property type="project" value="InterPro"/>
</dbReference>
<dbReference type="GO" id="GO:0005886">
    <property type="term" value="C:plasma membrane"/>
    <property type="evidence" value="ECO:0007669"/>
    <property type="project" value="UniProtKB-SubCell"/>
</dbReference>
<dbReference type="InterPro" id="IPR051393">
    <property type="entry name" value="ABC_transporter_permease"/>
</dbReference>
<organism evidence="9 10">
    <name type="scientific">Longimycelium tulufanense</name>
    <dbReference type="NCBI Taxonomy" id="907463"/>
    <lineage>
        <taxon>Bacteria</taxon>
        <taxon>Bacillati</taxon>
        <taxon>Actinomycetota</taxon>
        <taxon>Actinomycetes</taxon>
        <taxon>Pseudonocardiales</taxon>
        <taxon>Pseudonocardiaceae</taxon>
        <taxon>Longimycelium</taxon>
    </lineage>
</organism>
<reference evidence="9" key="1">
    <citation type="journal article" date="2014" name="Int. J. Syst. Evol. Microbiol.">
        <title>Complete genome sequence of Corynebacterium casei LMG S-19264T (=DSM 44701T), isolated from a smear-ripened cheese.</title>
        <authorList>
            <consortium name="US DOE Joint Genome Institute (JGI-PGF)"/>
            <person name="Walter F."/>
            <person name="Albersmeier A."/>
            <person name="Kalinowski J."/>
            <person name="Ruckert C."/>
        </authorList>
    </citation>
    <scope>NUCLEOTIDE SEQUENCE</scope>
    <source>
        <strain evidence="9">CGMCC 4.5737</strain>
    </source>
</reference>
<keyword evidence="4 7" id="KW-0812">Transmembrane</keyword>
<evidence type="ECO:0000313" key="9">
    <source>
        <dbReference type="EMBL" id="GGM44111.1"/>
    </source>
</evidence>
<evidence type="ECO:0000259" key="8">
    <source>
        <dbReference type="PROSITE" id="PS50928"/>
    </source>
</evidence>
<dbReference type="AlphaFoldDB" id="A0A8J3FT96"/>
<feature type="transmembrane region" description="Helical" evidence="7">
    <location>
        <begin position="93"/>
        <end position="115"/>
    </location>
</feature>
<dbReference type="InterPro" id="IPR000515">
    <property type="entry name" value="MetI-like"/>
</dbReference>
<evidence type="ECO:0000256" key="4">
    <source>
        <dbReference type="ARBA" id="ARBA00022692"/>
    </source>
</evidence>
<gene>
    <name evidence="9" type="ORF">GCM10012275_13920</name>
</gene>
<accession>A0A8J3FT96</accession>
<keyword evidence="6 7" id="KW-0472">Membrane</keyword>
<comment type="subcellular location">
    <subcellularLocation>
        <location evidence="1 7">Cell membrane</location>
        <topology evidence="1 7">Multi-pass membrane protein</topology>
    </subcellularLocation>
</comment>
<dbReference type="Gene3D" id="1.10.3720.10">
    <property type="entry name" value="MetI-like"/>
    <property type="match status" value="1"/>
</dbReference>
<evidence type="ECO:0000256" key="1">
    <source>
        <dbReference type="ARBA" id="ARBA00004651"/>
    </source>
</evidence>
<dbReference type="PANTHER" id="PTHR30193">
    <property type="entry name" value="ABC TRANSPORTER PERMEASE PROTEIN"/>
    <property type="match status" value="1"/>
</dbReference>
<feature type="transmembrane region" description="Helical" evidence="7">
    <location>
        <begin position="221"/>
        <end position="248"/>
    </location>
</feature>
<name>A0A8J3FT96_9PSEU</name>
<feature type="transmembrane region" description="Helical" evidence="7">
    <location>
        <begin position="127"/>
        <end position="147"/>
    </location>
</feature>
<feature type="transmembrane region" description="Helical" evidence="7">
    <location>
        <begin position="31"/>
        <end position="58"/>
    </location>
</feature>
<sequence length="330" mass="35628">MTATLERPAAARRVGAGTGPGRRRLRNRLTVLAFVAPAIIGFLVFFGYPLLATIFFSFTRADGLNPPVWVGLRNYVHLFVNDPVGRTAALNTLWLALVLTLLRVVFALGTASVLVRVRTGVGFFRTLFYLPSLAPPVAATLAFVFLFNPGTGPVNTALRWLGVDSPPGWFTDPTWAKPSLTLLMLWVSGELMIIMLAALLDVPVELHEAAALDGAGPLRRFWHVTLPSISPVLLFGVVNSVILALQFFTQAMVASAVAAGSADVVGNSKTLGYPGNATMTFPIWLYQQGFRQFNMGYAAAMCVLLFLVSFAGTAVLIRQMRNTSGLGEAR</sequence>
<feature type="transmembrane region" description="Helical" evidence="7">
    <location>
        <begin position="180"/>
        <end position="200"/>
    </location>
</feature>
<dbReference type="Proteomes" id="UP000637578">
    <property type="component" value="Unassembled WGS sequence"/>
</dbReference>
<dbReference type="EMBL" id="BMMK01000004">
    <property type="protein sequence ID" value="GGM44111.1"/>
    <property type="molecule type" value="Genomic_DNA"/>
</dbReference>
<dbReference type="CDD" id="cd06261">
    <property type="entry name" value="TM_PBP2"/>
    <property type="match status" value="1"/>
</dbReference>
<comment type="similarity">
    <text evidence="7">Belongs to the binding-protein-dependent transport system permease family.</text>
</comment>
<keyword evidence="5 7" id="KW-1133">Transmembrane helix</keyword>
<protein>
    <submittedName>
        <fullName evidence="9">Sugar ABC transporter permease</fullName>
    </submittedName>
</protein>
<dbReference type="PROSITE" id="PS50928">
    <property type="entry name" value="ABC_TM1"/>
    <property type="match status" value="1"/>
</dbReference>